<dbReference type="InterPro" id="IPR000222">
    <property type="entry name" value="PP2C_BS"/>
</dbReference>
<dbReference type="SMART" id="SM00331">
    <property type="entry name" value="PP2C_SIG"/>
    <property type="match status" value="1"/>
</dbReference>
<keyword evidence="3 5" id="KW-0378">Hydrolase</keyword>
<dbReference type="InterPro" id="IPR001932">
    <property type="entry name" value="PPM-type_phosphatase-like_dom"/>
</dbReference>
<dbReference type="InterPro" id="IPR036457">
    <property type="entry name" value="PPM-type-like_dom_sf"/>
</dbReference>
<comment type="caution">
    <text evidence="8">The sequence shown here is derived from an EMBL/GenBank/DDBJ whole genome shotgun (WGS) entry which is preliminary data.</text>
</comment>
<evidence type="ECO:0000256" key="5">
    <source>
        <dbReference type="RuleBase" id="RU003465"/>
    </source>
</evidence>
<dbReference type="PROSITE" id="PS01032">
    <property type="entry name" value="PPM_1"/>
    <property type="match status" value="1"/>
</dbReference>
<evidence type="ECO:0000313" key="9">
    <source>
        <dbReference type="Proteomes" id="UP001642464"/>
    </source>
</evidence>
<dbReference type="Gene3D" id="3.60.40.10">
    <property type="entry name" value="PPM-type phosphatase domain"/>
    <property type="match status" value="1"/>
</dbReference>
<dbReference type="PROSITE" id="PS51746">
    <property type="entry name" value="PPM_2"/>
    <property type="match status" value="1"/>
</dbReference>
<dbReference type="Proteomes" id="UP001642464">
    <property type="component" value="Unassembled WGS sequence"/>
</dbReference>
<gene>
    <name evidence="8" type="ORF">SCF082_LOCUS8171</name>
</gene>
<evidence type="ECO:0000313" key="8">
    <source>
        <dbReference type="EMBL" id="CAK9004423.1"/>
    </source>
</evidence>
<dbReference type="EMBL" id="CAXAMM010004669">
    <property type="protein sequence ID" value="CAK9004423.1"/>
    <property type="molecule type" value="Genomic_DNA"/>
</dbReference>
<dbReference type="Pfam" id="PF00481">
    <property type="entry name" value="PP2C"/>
    <property type="match status" value="1"/>
</dbReference>
<dbReference type="SUPFAM" id="SSF81606">
    <property type="entry name" value="PP2C-like"/>
    <property type="match status" value="1"/>
</dbReference>
<accession>A0ABP0IQ16</accession>
<feature type="region of interest" description="Disordered" evidence="6">
    <location>
        <begin position="88"/>
        <end position="134"/>
    </location>
</feature>
<feature type="domain" description="PPM-type phosphatase" evidence="7">
    <location>
        <begin position="159"/>
        <end position="420"/>
    </location>
</feature>
<feature type="compositionally biased region" description="Low complexity" evidence="6">
    <location>
        <begin position="122"/>
        <end position="131"/>
    </location>
</feature>
<keyword evidence="2" id="KW-0479">Metal-binding</keyword>
<comment type="similarity">
    <text evidence="5">Belongs to the PP2C family.</text>
</comment>
<proteinExistence type="inferred from homology"/>
<sequence>MPLVGLTVEPLSVEVSVPESCTVGQWKQLVGDGLLGDKILYSSRLQCYCFDKTDVLGDEEAIPTLPQRIYVRGPNSVVKMVELALNKENGRHTKLTHPPYAKDSGRPPDRPNPTQLPVAPMRRQPQTPQTPSVEGGMTMAQRVMTSAAMWPKDSNSLLSVYSAGLQGMRPYMEDRACGYLELPGFPSASFFGVFDGHGGHQVAQLAAERMPRILAEKLKEGTEATEALKETFQAMDTELCLKGVFQRMGTTAVCTLILRESDQWRLLCANCGDSRAVLCRNRKALALSKDHKPHDPEERSRIERAGGRVELQGPCWRIDGGLNLSRALGDFLYKVKRDLPEDQQKVISVPEVEEVLLTDVDRFLVMASDGVFEIFSSDELIEELQKERRRGLSSWPAAIDNVLKKSWSSGDNATICLVEFLTLRNLGLPVHTASTAP</sequence>
<keyword evidence="4 5" id="KW-0904">Protein phosphatase</keyword>
<evidence type="ECO:0000256" key="4">
    <source>
        <dbReference type="ARBA" id="ARBA00022912"/>
    </source>
</evidence>
<dbReference type="CDD" id="cd00143">
    <property type="entry name" value="PP2Cc"/>
    <property type="match status" value="1"/>
</dbReference>
<evidence type="ECO:0000256" key="6">
    <source>
        <dbReference type="SAM" id="MobiDB-lite"/>
    </source>
</evidence>
<evidence type="ECO:0000256" key="2">
    <source>
        <dbReference type="ARBA" id="ARBA00022723"/>
    </source>
</evidence>
<name>A0ABP0IQ16_9DINO</name>
<keyword evidence="9" id="KW-1185">Reference proteome</keyword>
<dbReference type="SMART" id="SM00332">
    <property type="entry name" value="PP2Cc"/>
    <property type="match status" value="1"/>
</dbReference>
<evidence type="ECO:0000259" key="7">
    <source>
        <dbReference type="PROSITE" id="PS51746"/>
    </source>
</evidence>
<dbReference type="InterPro" id="IPR015655">
    <property type="entry name" value="PP2C"/>
</dbReference>
<evidence type="ECO:0000256" key="1">
    <source>
        <dbReference type="ARBA" id="ARBA00004170"/>
    </source>
</evidence>
<reference evidence="8 9" key="1">
    <citation type="submission" date="2024-02" db="EMBL/GenBank/DDBJ databases">
        <authorList>
            <person name="Chen Y."/>
            <person name="Shah S."/>
            <person name="Dougan E. K."/>
            <person name="Thang M."/>
            <person name="Chan C."/>
        </authorList>
    </citation>
    <scope>NUCLEOTIDE SEQUENCE [LARGE SCALE GENOMIC DNA]</scope>
</reference>
<evidence type="ECO:0000256" key="3">
    <source>
        <dbReference type="ARBA" id="ARBA00022801"/>
    </source>
</evidence>
<organism evidence="8 9">
    <name type="scientific">Durusdinium trenchii</name>
    <dbReference type="NCBI Taxonomy" id="1381693"/>
    <lineage>
        <taxon>Eukaryota</taxon>
        <taxon>Sar</taxon>
        <taxon>Alveolata</taxon>
        <taxon>Dinophyceae</taxon>
        <taxon>Suessiales</taxon>
        <taxon>Symbiodiniaceae</taxon>
        <taxon>Durusdinium</taxon>
    </lineage>
</organism>
<dbReference type="PANTHER" id="PTHR47992">
    <property type="entry name" value="PROTEIN PHOSPHATASE"/>
    <property type="match status" value="1"/>
</dbReference>
<comment type="subcellular location">
    <subcellularLocation>
        <location evidence="1">Membrane</location>
        <topology evidence="1">Peripheral membrane protein</topology>
    </subcellularLocation>
</comment>
<protein>
    <submittedName>
        <fullName evidence="8">Probable protein phosphatase 2C 21 (OsPP2C21)</fullName>
    </submittedName>
</protein>